<feature type="transmembrane region" description="Helical" evidence="6">
    <location>
        <begin position="248"/>
        <end position="268"/>
    </location>
</feature>
<reference evidence="8" key="2">
    <citation type="submission" date="2020-01" db="EMBL/GenBank/DDBJ databases">
        <authorList>
            <consortium name="NCBI Pathogen Detection Project"/>
        </authorList>
    </citation>
    <scope>NUCLEOTIDE SEQUENCE</scope>
    <source>
        <strain evidence="8">OLC2673_Aeromonas</strain>
    </source>
</reference>
<dbReference type="GO" id="GO:0005886">
    <property type="term" value="C:plasma membrane"/>
    <property type="evidence" value="ECO:0007669"/>
    <property type="project" value="TreeGrafter"/>
</dbReference>
<feature type="transmembrane region" description="Helical" evidence="6">
    <location>
        <begin position="219"/>
        <end position="236"/>
    </location>
</feature>
<feature type="transmembrane region" description="Helical" evidence="6">
    <location>
        <begin position="315"/>
        <end position="337"/>
    </location>
</feature>
<keyword evidence="2" id="KW-0813">Transport</keyword>
<dbReference type="AlphaFoldDB" id="A0AAD3UG91"/>
<feature type="transmembrane region" description="Helical" evidence="6">
    <location>
        <begin position="108"/>
        <end position="131"/>
    </location>
</feature>
<feature type="transmembrane region" description="Helical" evidence="6">
    <location>
        <begin position="143"/>
        <end position="162"/>
    </location>
</feature>
<dbReference type="InterPro" id="IPR036259">
    <property type="entry name" value="MFS_trans_sf"/>
</dbReference>
<feature type="transmembrane region" description="Helical" evidence="6">
    <location>
        <begin position="378"/>
        <end position="394"/>
    </location>
</feature>
<feature type="transmembrane region" description="Helical" evidence="6">
    <location>
        <begin position="84"/>
        <end position="102"/>
    </location>
</feature>
<evidence type="ECO:0000256" key="6">
    <source>
        <dbReference type="SAM" id="Phobius"/>
    </source>
</evidence>
<evidence type="ECO:0000256" key="2">
    <source>
        <dbReference type="ARBA" id="ARBA00022448"/>
    </source>
</evidence>
<protein>
    <submittedName>
        <fullName evidence="8">Multidrug effflux MFS transporter</fullName>
    </submittedName>
</protein>
<keyword evidence="4 6" id="KW-1133">Transmembrane helix</keyword>
<evidence type="ECO:0000256" key="4">
    <source>
        <dbReference type="ARBA" id="ARBA00022989"/>
    </source>
</evidence>
<name>A0AAD3UG91_AERHY</name>
<dbReference type="InterPro" id="IPR011701">
    <property type="entry name" value="MFS"/>
</dbReference>
<dbReference type="Pfam" id="PF07690">
    <property type="entry name" value="MFS_1"/>
    <property type="match status" value="1"/>
</dbReference>
<feature type="transmembrane region" description="Helical" evidence="6">
    <location>
        <begin position="289"/>
        <end position="309"/>
    </location>
</feature>
<evidence type="ECO:0000256" key="5">
    <source>
        <dbReference type="ARBA" id="ARBA00023136"/>
    </source>
</evidence>
<dbReference type="EMBL" id="DACTUL010000045">
    <property type="protein sequence ID" value="HAT6346225.1"/>
    <property type="molecule type" value="Genomic_DNA"/>
</dbReference>
<gene>
    <name evidence="8" type="ORF">JAJ28_004029</name>
</gene>
<dbReference type="SUPFAM" id="SSF103473">
    <property type="entry name" value="MFS general substrate transporter"/>
    <property type="match status" value="1"/>
</dbReference>
<keyword evidence="3 6" id="KW-0812">Transmembrane</keyword>
<accession>A0AAD3UG91</accession>
<dbReference type="PANTHER" id="PTHR23502">
    <property type="entry name" value="MAJOR FACILITATOR SUPERFAMILY"/>
    <property type="match status" value="1"/>
</dbReference>
<comment type="subcellular location">
    <subcellularLocation>
        <location evidence="1">Membrane</location>
        <topology evidence="1">Multi-pass membrane protein</topology>
    </subcellularLocation>
</comment>
<dbReference type="GO" id="GO:0022857">
    <property type="term" value="F:transmembrane transporter activity"/>
    <property type="evidence" value="ECO:0007669"/>
    <property type="project" value="InterPro"/>
</dbReference>
<evidence type="ECO:0000313" key="9">
    <source>
        <dbReference type="Proteomes" id="UP000859505"/>
    </source>
</evidence>
<evidence type="ECO:0000313" key="8">
    <source>
        <dbReference type="EMBL" id="HAT6346225.1"/>
    </source>
</evidence>
<dbReference type="PANTHER" id="PTHR23502:SF132">
    <property type="entry name" value="POLYAMINE TRANSPORTER 2-RELATED"/>
    <property type="match status" value="1"/>
</dbReference>
<feature type="domain" description="Major facilitator superfamily (MFS) profile" evidence="7">
    <location>
        <begin position="19"/>
        <end position="399"/>
    </location>
</feature>
<feature type="transmembrane region" description="Helical" evidence="6">
    <location>
        <begin position="19"/>
        <end position="38"/>
    </location>
</feature>
<comment type="caution">
    <text evidence="8">The sequence shown here is derived from an EMBL/GenBank/DDBJ whole genome shotgun (WGS) entry which is preliminary data.</text>
</comment>
<dbReference type="PROSITE" id="PS50850">
    <property type="entry name" value="MFS"/>
    <property type="match status" value="1"/>
</dbReference>
<keyword evidence="5 6" id="KW-0472">Membrane</keyword>
<feature type="transmembrane region" description="Helical" evidence="6">
    <location>
        <begin position="58"/>
        <end position="77"/>
    </location>
</feature>
<evidence type="ECO:0000256" key="1">
    <source>
        <dbReference type="ARBA" id="ARBA00004141"/>
    </source>
</evidence>
<evidence type="ECO:0000259" key="7">
    <source>
        <dbReference type="PROSITE" id="PS50850"/>
    </source>
</evidence>
<evidence type="ECO:0000256" key="3">
    <source>
        <dbReference type="ARBA" id="ARBA00022692"/>
    </source>
</evidence>
<feature type="transmembrane region" description="Helical" evidence="6">
    <location>
        <begin position="168"/>
        <end position="189"/>
    </location>
</feature>
<dbReference type="Proteomes" id="UP000859505">
    <property type="component" value="Unassembled WGS sequence"/>
</dbReference>
<dbReference type="InterPro" id="IPR020846">
    <property type="entry name" value="MFS_dom"/>
</dbReference>
<reference evidence="8" key="1">
    <citation type="journal article" date="2018" name="Genome Biol.">
        <title>SKESA: strategic k-mer extension for scrupulous assemblies.</title>
        <authorList>
            <person name="Souvorov A."/>
            <person name="Agarwala R."/>
            <person name="Lipman D.J."/>
        </authorList>
    </citation>
    <scope>NUCLEOTIDE SEQUENCE</scope>
    <source>
        <strain evidence="8">OLC2673_Aeromonas</strain>
    </source>
</reference>
<proteinExistence type="predicted"/>
<organism evidence="8 9">
    <name type="scientific">Aeromonas hydrophila</name>
    <dbReference type="NCBI Taxonomy" id="644"/>
    <lineage>
        <taxon>Bacteria</taxon>
        <taxon>Pseudomonadati</taxon>
        <taxon>Pseudomonadota</taxon>
        <taxon>Gammaproteobacteria</taxon>
        <taxon>Aeromonadales</taxon>
        <taxon>Aeromonadaceae</taxon>
        <taxon>Aeromonas</taxon>
    </lineage>
</organism>
<dbReference type="Gene3D" id="1.20.1720.10">
    <property type="entry name" value="Multidrug resistance protein D"/>
    <property type="match status" value="1"/>
</dbReference>
<feature type="transmembrane region" description="Helical" evidence="6">
    <location>
        <begin position="349"/>
        <end position="372"/>
    </location>
</feature>
<sequence length="399" mass="42031">MDNQECLDQAGLWSRSARIMTLACLIVFMAQMATTVYLPSLPVVMTDLAMTRQGAELSISLFVIGAALPVLFWGAAADRYGRRLPLALSLLLFVGLSLLLATTSQGPLLLILRTLQGVAAGGAAIIARILVRDHWHGDELARRLSVLSIAFITALGGGQWIGGLISRYAHWQLGFVLMAGVGVLALLLMSSLPLQGPNPAATGGSMWARYASLLRRPGFFWPACAGGIGFAITVTLQEVSPFVLQQGFALEVTTFGNLGLLIGIAYFAGAMTVNRRVARVGGRQLMRQGAALILLAAGGMLLLWALGALQGSGGLVAMMTCYCLIIFGQAVLFPNSMALAVSDGREHGAYAMALCGFLQQGVAGVAAAGATLVSHHGAWAPLVFTLALITLLIVRTRVR</sequence>